<name>A0A1R3VCL6_9HYPH</name>
<dbReference type="Gene3D" id="2.60.120.260">
    <property type="entry name" value="Galactose-binding domain-like"/>
    <property type="match status" value="1"/>
</dbReference>
<dbReference type="Proteomes" id="UP000188388">
    <property type="component" value="Unassembled WGS sequence"/>
</dbReference>
<reference evidence="2" key="1">
    <citation type="submission" date="2017-01" db="EMBL/GenBank/DDBJ databases">
        <authorList>
            <person name="Brunel B."/>
        </authorList>
    </citation>
    <scope>NUCLEOTIDE SEQUENCE [LARGE SCALE GENOMIC DNA]</scope>
</reference>
<evidence type="ECO:0000313" key="1">
    <source>
        <dbReference type="EMBL" id="SIT56120.1"/>
    </source>
</evidence>
<evidence type="ECO:0000313" key="2">
    <source>
        <dbReference type="Proteomes" id="UP000188388"/>
    </source>
</evidence>
<dbReference type="AlphaFoldDB" id="A0A1R3VCL6"/>
<accession>A0A1R3VCL6</accession>
<gene>
    <name evidence="1" type="ORF">BQ8794_240327</name>
</gene>
<sequence length="85" mass="8975">MVRQGHSLELTIGAPNPIPHSVLGSIPAGAPSINRVYHSGKHASRILLPVIPGAVARAPAPAYNELRGQPYRKDDEVILGGLPIQ</sequence>
<organism evidence="1 2">
    <name type="scientific">Mesorhizobium prunaredense</name>
    <dbReference type="NCBI Taxonomy" id="1631249"/>
    <lineage>
        <taxon>Bacteria</taxon>
        <taxon>Pseudomonadati</taxon>
        <taxon>Pseudomonadota</taxon>
        <taxon>Alphaproteobacteria</taxon>
        <taxon>Hyphomicrobiales</taxon>
        <taxon>Phyllobacteriaceae</taxon>
        <taxon>Mesorhizobium</taxon>
    </lineage>
</organism>
<proteinExistence type="predicted"/>
<dbReference type="EMBL" id="FTPD01000017">
    <property type="protein sequence ID" value="SIT56120.1"/>
    <property type="molecule type" value="Genomic_DNA"/>
</dbReference>
<keyword evidence="2" id="KW-1185">Reference proteome</keyword>
<protein>
    <submittedName>
        <fullName evidence="1">Uncharacterized protein</fullName>
    </submittedName>
</protein>